<dbReference type="KEGG" id="tmc:LMI_2100"/>
<sequence>MGKYSINRILPYSGQFFVLPSKSLSVCTRHFKLSENLPMLGQLLRVNLAGKTASPKAKLEIEQEIIKKNKNSLLIWTTPTQRLKSDYDDCIYPGHNFSSVTDDNGETACSMSKRPDTTSMIGERKRIPDPRFKNQCRTTRLFSPRYPSVQEELIQWLKRAAAAPEYPLFVHVLPLHPPLEVNLASYRSNVELLRSLQEPYSLFSFLHPCGDRYIRAGNCNAATEQSIFGANSASIQDLSCQEAAMKIVTRLLKTQHDYLNAADDLGLTQGIEPSTISEDLYQSSFTC</sequence>
<evidence type="ECO:0008006" key="5">
    <source>
        <dbReference type="Google" id="ProtNLM"/>
    </source>
</evidence>
<dbReference type="PATRIC" id="fig|451.8.peg.1203"/>
<name>A0A098GHA9_LEGMI</name>
<dbReference type="RefSeq" id="WP_045099633.1">
    <property type="nucleotide sequence ID" value="NZ_CP020614.1"/>
</dbReference>
<evidence type="ECO:0000313" key="4">
    <source>
        <dbReference type="Proteomes" id="UP000182998"/>
    </source>
</evidence>
<evidence type="ECO:0000313" key="3">
    <source>
        <dbReference type="Proteomes" id="UP000032414"/>
    </source>
</evidence>
<reference evidence="1" key="1">
    <citation type="submission" date="2014-09" db="EMBL/GenBank/DDBJ databases">
        <authorList>
            <person name="GOMEZ-VALERO Laura"/>
        </authorList>
    </citation>
    <scope>NUCLEOTIDE SEQUENCE</scope>
    <source>
        <strain evidence="1">ATCC33218</strain>
    </source>
</reference>
<reference evidence="3" key="2">
    <citation type="submission" date="2014-09" db="EMBL/GenBank/DDBJ databases">
        <authorList>
            <person name="Gomez-Valero L."/>
        </authorList>
    </citation>
    <scope>NUCLEOTIDE SEQUENCE [LARGE SCALE GENOMIC DNA]</scope>
    <source>
        <strain evidence="3">ATCC33218</strain>
    </source>
</reference>
<organism evidence="1 3">
    <name type="scientific">Legionella micdadei</name>
    <name type="common">Tatlockia micdadei</name>
    <dbReference type="NCBI Taxonomy" id="451"/>
    <lineage>
        <taxon>Bacteria</taxon>
        <taxon>Pseudomonadati</taxon>
        <taxon>Pseudomonadota</taxon>
        <taxon>Gammaproteobacteria</taxon>
        <taxon>Legionellales</taxon>
        <taxon>Legionellaceae</taxon>
        <taxon>Legionella</taxon>
    </lineage>
</organism>
<dbReference type="Proteomes" id="UP000032414">
    <property type="component" value="Chromosome I"/>
</dbReference>
<dbReference type="Proteomes" id="UP000182998">
    <property type="component" value="Unassembled WGS sequence"/>
</dbReference>
<dbReference type="HOGENOM" id="CLU_969536_0_0_6"/>
<evidence type="ECO:0000313" key="1">
    <source>
        <dbReference type="EMBL" id="CEG61380.1"/>
    </source>
</evidence>
<dbReference type="AlphaFoldDB" id="A0A098GHA9"/>
<dbReference type="EMBL" id="LN614830">
    <property type="protein sequence ID" value="CEG61380.1"/>
    <property type="molecule type" value="Genomic_DNA"/>
</dbReference>
<dbReference type="OrthoDB" id="5644843at2"/>
<gene>
    <name evidence="1" type="ORF">LMI_2100</name>
    <name evidence="2" type="ORF">SAMN02982997_01589</name>
</gene>
<evidence type="ECO:0000313" key="2">
    <source>
        <dbReference type="EMBL" id="SCY39468.1"/>
    </source>
</evidence>
<accession>A0A098GHA9</accession>
<proteinExistence type="predicted"/>
<protein>
    <recommendedName>
        <fullName evidence="5">Sulfatase N-terminal domain-containing protein</fullName>
    </recommendedName>
</protein>
<keyword evidence="4" id="KW-1185">Reference proteome</keyword>
<dbReference type="EMBL" id="FMVN01000007">
    <property type="protein sequence ID" value="SCY39468.1"/>
    <property type="molecule type" value="Genomic_DNA"/>
</dbReference>
<reference evidence="2 4" key="3">
    <citation type="submission" date="2016-10" db="EMBL/GenBank/DDBJ databases">
        <authorList>
            <person name="Varghese N."/>
            <person name="Submissions S."/>
        </authorList>
    </citation>
    <scope>NUCLEOTIDE SEQUENCE [LARGE SCALE GENOMIC DNA]</scope>
    <source>
        <strain evidence="2 4">ATCC 33218</strain>
    </source>
</reference>